<comment type="pathway">
    <text evidence="5">Glycan metabolism; pectin degradation; 2-dehydro-3-deoxy-D-gluconate from pectin: step 1/5.</text>
</comment>
<evidence type="ECO:0000313" key="7">
    <source>
        <dbReference type="EMBL" id="BCS80153.1"/>
    </source>
</evidence>
<evidence type="ECO:0000256" key="5">
    <source>
        <dbReference type="RuleBase" id="RU000589"/>
    </source>
</evidence>
<dbReference type="EMBL" id="AP024480">
    <property type="protein sequence ID" value="BCS80153.1"/>
    <property type="molecule type" value="Genomic_DNA"/>
</dbReference>
<comment type="catalytic activity">
    <reaction evidence="5">
        <text>[(1-&gt;4)-alpha-D-galacturonosyl methyl ester](n) + n H2O = [(1-&gt;4)-alpha-D-galacturonosyl](n) + n methanol + n H(+)</text>
        <dbReference type="Rhea" id="RHEA:22380"/>
        <dbReference type="Rhea" id="RHEA-COMP:14570"/>
        <dbReference type="Rhea" id="RHEA-COMP:14573"/>
        <dbReference type="ChEBI" id="CHEBI:15377"/>
        <dbReference type="ChEBI" id="CHEBI:15378"/>
        <dbReference type="ChEBI" id="CHEBI:17790"/>
        <dbReference type="ChEBI" id="CHEBI:140522"/>
        <dbReference type="ChEBI" id="CHEBI:140523"/>
        <dbReference type="EC" id="3.1.1.11"/>
    </reaction>
</comment>
<dbReference type="PANTHER" id="PTHR31321:SF57">
    <property type="entry name" value="PECTINESTERASE 53-RELATED"/>
    <property type="match status" value="1"/>
</dbReference>
<gene>
    <name evidence="7" type="ORF">CaldiYA01_01130</name>
</gene>
<keyword evidence="8" id="KW-1185">Reference proteome</keyword>
<dbReference type="RefSeq" id="WP_207180288.1">
    <property type="nucleotide sequence ID" value="NZ_AP024480.1"/>
</dbReference>
<dbReference type="InterPro" id="IPR011050">
    <property type="entry name" value="Pectin_lyase_fold/virulence"/>
</dbReference>
<dbReference type="InterPro" id="IPR033131">
    <property type="entry name" value="Pectinesterase_Asp_AS"/>
</dbReference>
<comment type="similarity">
    <text evidence="1">Belongs to the pectinesterase family.</text>
</comment>
<organism evidence="7 8">
    <name type="scientific">Caldicellulosiruptor diazotrophicus</name>
    <dbReference type="NCBI Taxonomy" id="2806205"/>
    <lineage>
        <taxon>Bacteria</taxon>
        <taxon>Bacillati</taxon>
        <taxon>Bacillota</taxon>
        <taxon>Bacillota incertae sedis</taxon>
        <taxon>Caldicellulosiruptorales</taxon>
        <taxon>Caldicellulosiruptoraceae</taxon>
        <taxon>Caldicellulosiruptor</taxon>
    </lineage>
</organism>
<sequence length="402" mass="46347">MFSLKNYLPDATLSKYMKVLVRADENVFLKIFLNKQIQIQRYIREGEILDQLVVLNEGKNNLQIEGENLEGNKYVLNKSIRYLEKPFAIVDQNYAGDDKDFAGGIVFCKSLKSLAEILRNKDSLYKSVFIRNGIYREKVNIDSSRVMLIGEDRNKTIVTYSLAAGLPAENGEILSTSNTATFTISGEDFVVENITFENGFDRNVPIEHRQAVAVKAMADRLIFFNCVFKSTQDTLYADFGRQYYYRCYIEGDVDFIFGAATAVFEDCVICSLDREDTKIKGYVTAASTKPDSQYGFLFIRCKLISNINIREKECVYLGRPWHPSSDPHRWANVVFKECYLDEHIHPDGWCEMHGFCPENERFFEYRNFGPGAKQNPKRPQLDEIEAQMYTKENVLGDWKVEI</sequence>
<dbReference type="Pfam" id="PF01095">
    <property type="entry name" value="Pectinesterase"/>
    <property type="match status" value="1"/>
</dbReference>
<evidence type="ECO:0000256" key="3">
    <source>
        <dbReference type="ARBA" id="ARBA00023085"/>
    </source>
</evidence>
<evidence type="ECO:0000256" key="2">
    <source>
        <dbReference type="ARBA" id="ARBA00022801"/>
    </source>
</evidence>
<evidence type="ECO:0000259" key="6">
    <source>
        <dbReference type="Pfam" id="PF01095"/>
    </source>
</evidence>
<dbReference type="Proteomes" id="UP000663623">
    <property type="component" value="Chromosome"/>
</dbReference>
<feature type="domain" description="Pectinesterase catalytic" evidence="6">
    <location>
        <begin position="120"/>
        <end position="376"/>
    </location>
</feature>
<proteinExistence type="inferred from homology"/>
<dbReference type="SUPFAM" id="SSF51126">
    <property type="entry name" value="Pectin lyase-like"/>
    <property type="match status" value="1"/>
</dbReference>
<dbReference type="PANTHER" id="PTHR31321">
    <property type="entry name" value="ACYL-COA THIOESTER HYDROLASE YBHC-RELATED"/>
    <property type="match status" value="1"/>
</dbReference>
<protein>
    <recommendedName>
        <fullName evidence="5">Pectinesterase</fullName>
        <ecNumber evidence="5">3.1.1.11</ecNumber>
    </recommendedName>
</protein>
<reference evidence="7 8" key="1">
    <citation type="submission" date="2021-02" db="EMBL/GenBank/DDBJ databases">
        <title>Nitrogen-fixing ability and nitrogen fixation related genes of thermophilic fermentative bacteria in the genus Caldicellulosiruptor.</title>
        <authorList>
            <person name="Chen Y."/>
            <person name="Nishihara A."/>
            <person name="Haruta S."/>
        </authorList>
    </citation>
    <scope>NUCLEOTIDE SEQUENCE [LARGE SCALE GENOMIC DNA]</scope>
    <source>
        <strain evidence="7 8">YA01</strain>
    </source>
</reference>
<evidence type="ECO:0000256" key="4">
    <source>
        <dbReference type="PROSITE-ProRule" id="PRU10040"/>
    </source>
</evidence>
<dbReference type="Gene3D" id="2.160.20.10">
    <property type="entry name" value="Single-stranded right-handed beta-helix, Pectin lyase-like"/>
    <property type="match status" value="1"/>
</dbReference>
<feature type="active site" evidence="4">
    <location>
        <position position="254"/>
    </location>
</feature>
<dbReference type="InterPro" id="IPR012334">
    <property type="entry name" value="Pectin_lyas_fold"/>
</dbReference>
<evidence type="ECO:0000256" key="1">
    <source>
        <dbReference type="ARBA" id="ARBA00008891"/>
    </source>
</evidence>
<keyword evidence="3 5" id="KW-0063">Aspartyl esterase</keyword>
<dbReference type="EC" id="3.1.1.11" evidence="5"/>
<name>A0ABM7NJ75_9FIRM</name>
<evidence type="ECO:0000313" key="8">
    <source>
        <dbReference type="Proteomes" id="UP000663623"/>
    </source>
</evidence>
<keyword evidence="2 5" id="KW-0378">Hydrolase</keyword>
<dbReference type="PROSITE" id="PS00503">
    <property type="entry name" value="PECTINESTERASE_2"/>
    <property type="match status" value="1"/>
</dbReference>
<accession>A0ABM7NJ75</accession>
<dbReference type="InterPro" id="IPR000070">
    <property type="entry name" value="Pectinesterase_cat"/>
</dbReference>